<feature type="compositionally biased region" description="Basic and acidic residues" evidence="1">
    <location>
        <begin position="277"/>
        <end position="298"/>
    </location>
</feature>
<feature type="region of interest" description="Disordered" evidence="1">
    <location>
        <begin position="1"/>
        <end position="27"/>
    </location>
</feature>
<dbReference type="Proteomes" id="UP000024329">
    <property type="component" value="Unassembled WGS sequence"/>
</dbReference>
<organism evidence="2 3">
    <name type="scientific">Novosphingobium resinovorum</name>
    <dbReference type="NCBI Taxonomy" id="158500"/>
    <lineage>
        <taxon>Bacteria</taxon>
        <taxon>Pseudomonadati</taxon>
        <taxon>Pseudomonadota</taxon>
        <taxon>Alphaproteobacteria</taxon>
        <taxon>Sphingomonadales</taxon>
        <taxon>Sphingomonadaceae</taxon>
        <taxon>Novosphingobium</taxon>
    </lineage>
</organism>
<dbReference type="PATRIC" id="fig|158500.4.peg.4722"/>
<evidence type="ECO:0000313" key="3">
    <source>
        <dbReference type="Proteomes" id="UP000024329"/>
    </source>
</evidence>
<dbReference type="eggNOG" id="ENOG50335XC">
    <property type="taxonomic scope" value="Bacteria"/>
</dbReference>
<reference evidence="2 3" key="1">
    <citation type="submission" date="2014-03" db="EMBL/GenBank/DDBJ databases">
        <title>Whole genome sequence of Novosphingobium resinovorum KF1.</title>
        <authorList>
            <person name="Gan H.M."/>
            <person name="Gan H.Y."/>
            <person name="Chew T.H."/>
            <person name="Savka M.A."/>
        </authorList>
    </citation>
    <scope>NUCLEOTIDE SEQUENCE [LARGE SCALE GENOMIC DNA]</scope>
    <source>
        <strain evidence="2 3">KF1</strain>
    </source>
</reference>
<name>A0A031JNQ4_9SPHN</name>
<protein>
    <submittedName>
        <fullName evidence="2">Uncharacterized protein</fullName>
    </submittedName>
</protein>
<dbReference type="EMBL" id="JFYZ01000040">
    <property type="protein sequence ID" value="EZP74908.1"/>
    <property type="molecule type" value="Genomic_DNA"/>
</dbReference>
<feature type="compositionally biased region" description="Basic residues" evidence="1">
    <location>
        <begin position="9"/>
        <end position="18"/>
    </location>
</feature>
<feature type="region of interest" description="Disordered" evidence="1">
    <location>
        <begin position="270"/>
        <end position="298"/>
    </location>
</feature>
<evidence type="ECO:0000313" key="2">
    <source>
        <dbReference type="EMBL" id="EZP74908.1"/>
    </source>
</evidence>
<dbReference type="AlphaFoldDB" id="A0A031JNQ4"/>
<sequence length="298" mass="32140">MNRKNVAAKSRRRSKRMVPKAPPTTEGIVIPIPTSDSKAEADRLFAETVPGWEQLDNDERAEIAELALALRQRGSPPRVTVVRDGNGKFSINMAGKSATLDTLRLHNTFVADSLDPVNTRASELIKYLDSVGGCTETRYNAALSFIDSMAPQSQAEVLLLIQMYVTHDAAIRALSQLGQAEWVQNMQMFGNMATKLLRTSQGQMETLARMRRGGEQVVRHIHVDNRGGQAVIAENINAGGRGNGKLDDQTHAAGSAGISAALLGADAFGSGVPIPGGEREASMQDARGKQQRRAEGEP</sequence>
<accession>A0A031JNQ4</accession>
<comment type="caution">
    <text evidence="2">The sequence shown here is derived from an EMBL/GenBank/DDBJ whole genome shotgun (WGS) entry which is preliminary data.</text>
</comment>
<proteinExistence type="predicted"/>
<gene>
    <name evidence="2" type="ORF">BV97_04646</name>
</gene>
<evidence type="ECO:0000256" key="1">
    <source>
        <dbReference type="SAM" id="MobiDB-lite"/>
    </source>
</evidence>